<dbReference type="Pfam" id="PF03732">
    <property type="entry name" value="Retrotrans_gag"/>
    <property type="match status" value="1"/>
</dbReference>
<reference evidence="3" key="2">
    <citation type="journal article" date="2015" name="Data Brief">
        <title>Shoot transcriptome of the giant reed, Arundo donax.</title>
        <authorList>
            <person name="Barrero R.A."/>
            <person name="Guerrero F.D."/>
            <person name="Moolhuijzen P."/>
            <person name="Goolsby J.A."/>
            <person name="Tidwell J."/>
            <person name="Bellgard S.E."/>
            <person name="Bellgard M.I."/>
        </authorList>
    </citation>
    <scope>NUCLEOTIDE SEQUENCE</scope>
    <source>
        <tissue evidence="3">Shoot tissue taken approximately 20 cm above the soil surface</tissue>
    </source>
</reference>
<name>A0A0A9HQ49_ARUDO</name>
<evidence type="ECO:0000313" key="3">
    <source>
        <dbReference type="EMBL" id="JAE37964.1"/>
    </source>
</evidence>
<evidence type="ECO:0000259" key="2">
    <source>
        <dbReference type="Pfam" id="PF03732"/>
    </source>
</evidence>
<feature type="domain" description="Retrotransposon gag" evidence="2">
    <location>
        <begin position="9"/>
        <end position="95"/>
    </location>
</feature>
<reference evidence="3" key="1">
    <citation type="submission" date="2014-09" db="EMBL/GenBank/DDBJ databases">
        <authorList>
            <person name="Magalhaes I.L.F."/>
            <person name="Oliveira U."/>
            <person name="Santos F.R."/>
            <person name="Vidigal T.H.D.A."/>
            <person name="Brescovit A.D."/>
            <person name="Santos A.J."/>
        </authorList>
    </citation>
    <scope>NUCLEOTIDE SEQUENCE</scope>
    <source>
        <tissue evidence="3">Shoot tissue taken approximately 20 cm above the soil surface</tissue>
    </source>
</reference>
<proteinExistence type="predicted"/>
<evidence type="ECO:0000256" key="1">
    <source>
        <dbReference type="SAM" id="MobiDB-lite"/>
    </source>
</evidence>
<feature type="region of interest" description="Disordered" evidence="1">
    <location>
        <begin position="128"/>
        <end position="183"/>
    </location>
</feature>
<organism evidence="3">
    <name type="scientific">Arundo donax</name>
    <name type="common">Giant reed</name>
    <name type="synonym">Donax arundinaceus</name>
    <dbReference type="NCBI Taxonomy" id="35708"/>
    <lineage>
        <taxon>Eukaryota</taxon>
        <taxon>Viridiplantae</taxon>
        <taxon>Streptophyta</taxon>
        <taxon>Embryophyta</taxon>
        <taxon>Tracheophyta</taxon>
        <taxon>Spermatophyta</taxon>
        <taxon>Magnoliopsida</taxon>
        <taxon>Liliopsida</taxon>
        <taxon>Poales</taxon>
        <taxon>Poaceae</taxon>
        <taxon>PACMAD clade</taxon>
        <taxon>Arundinoideae</taxon>
        <taxon>Arundineae</taxon>
        <taxon>Arundo</taxon>
    </lineage>
</organism>
<protein>
    <recommendedName>
        <fullName evidence="2">Retrotransposon gag domain-containing protein</fullName>
    </recommendedName>
</protein>
<dbReference type="AlphaFoldDB" id="A0A0A9HQ49"/>
<sequence length="234" mass="26830">MEEEKVWLTSLHLDGTAAQWYFQMERDFSIVLWPRFVEYVNLRFGPPIRSNALGELKELHRTRSVEDYQRQFLALLCRCDHLRPQHQIDLFTSGLGQPLGSDIEMQRPFNLQMAMSLARTFERRHAVSEVEPKGVQAHTTSRSSGYLPKSPGPSGSTTTPTPTKAVDSTVSPKPRYKRLLPEDMAAKRRNNECYFCTEKYTPDHKCTTKAVFLVEIEEDGDHVEGRNWASPCTP</sequence>
<dbReference type="InterPro" id="IPR005162">
    <property type="entry name" value="Retrotrans_gag_dom"/>
</dbReference>
<accession>A0A0A9HQ49</accession>
<feature type="compositionally biased region" description="Low complexity" evidence="1">
    <location>
        <begin position="148"/>
        <end position="164"/>
    </location>
</feature>
<dbReference type="EMBL" id="GBRH01159932">
    <property type="protein sequence ID" value="JAE37964.1"/>
    <property type="molecule type" value="Transcribed_RNA"/>
</dbReference>